<evidence type="ECO:0000313" key="2">
    <source>
        <dbReference type="Proteomes" id="UP000050761"/>
    </source>
</evidence>
<dbReference type="EMBL" id="UZAH01032160">
    <property type="protein sequence ID" value="VDP20025.1"/>
    <property type="molecule type" value="Genomic_DNA"/>
</dbReference>
<reference evidence="3" key="2">
    <citation type="submission" date="2019-09" db="UniProtKB">
        <authorList>
            <consortium name="WormBaseParasite"/>
        </authorList>
    </citation>
    <scope>IDENTIFICATION</scope>
</reference>
<sequence>MEKMEKEVERKTPGELGRMVVGDLAYETIMDLPEERNMLLKAMDMMKKRQASMNDDRLYRKLNEVCPTRQLAPNKWQYIMKPVDMKWFFFHVPFFALPRKIFEKFAIPVKNFLTTQLFRFYVNKLLFKKPPPFPEDADLPEIFNAFGPNNRRKRKAGFPDLAAIKQDMVHHVTHFALMYCVHWVVEMLTLRNVNGMVKYAYPALDVLGKMVKVRSCHLISCRRHSWFWN</sequence>
<dbReference type="OrthoDB" id="5795367at2759"/>
<evidence type="ECO:0000313" key="1">
    <source>
        <dbReference type="EMBL" id="VDP20025.1"/>
    </source>
</evidence>
<name>A0A183GDU8_HELPZ</name>
<accession>A0A183GDU8</accession>
<evidence type="ECO:0000313" key="3">
    <source>
        <dbReference type="WBParaSite" id="HPBE_0002044801-mRNA-1"/>
    </source>
</evidence>
<keyword evidence="2" id="KW-1185">Reference proteome</keyword>
<dbReference type="Proteomes" id="UP000050761">
    <property type="component" value="Unassembled WGS sequence"/>
</dbReference>
<dbReference type="WBParaSite" id="HPBE_0002044801-mRNA-1">
    <property type="protein sequence ID" value="HPBE_0002044801-mRNA-1"/>
    <property type="gene ID" value="HPBE_0002044801"/>
</dbReference>
<organism evidence="2 3">
    <name type="scientific">Heligmosomoides polygyrus</name>
    <name type="common">Parasitic roundworm</name>
    <dbReference type="NCBI Taxonomy" id="6339"/>
    <lineage>
        <taxon>Eukaryota</taxon>
        <taxon>Metazoa</taxon>
        <taxon>Ecdysozoa</taxon>
        <taxon>Nematoda</taxon>
        <taxon>Chromadorea</taxon>
        <taxon>Rhabditida</taxon>
        <taxon>Rhabditina</taxon>
        <taxon>Rhabditomorpha</taxon>
        <taxon>Strongyloidea</taxon>
        <taxon>Heligmosomidae</taxon>
        <taxon>Heligmosomoides</taxon>
    </lineage>
</organism>
<accession>A0A3P8CN29</accession>
<dbReference type="AlphaFoldDB" id="A0A183GDU8"/>
<reference evidence="1 2" key="1">
    <citation type="submission" date="2018-11" db="EMBL/GenBank/DDBJ databases">
        <authorList>
            <consortium name="Pathogen Informatics"/>
        </authorList>
    </citation>
    <scope>NUCLEOTIDE SEQUENCE [LARGE SCALE GENOMIC DNA]</scope>
</reference>
<proteinExistence type="predicted"/>
<gene>
    <name evidence="1" type="ORF">HPBE_LOCUS20447</name>
</gene>
<protein>
    <submittedName>
        <fullName evidence="3">Sterile domain-containing protein</fullName>
    </submittedName>
</protein>